<protein>
    <recommendedName>
        <fullName evidence="4">Transmembrane protein</fullName>
    </recommendedName>
</protein>
<evidence type="ECO:0000313" key="3">
    <source>
        <dbReference type="Proteomes" id="UP000191133"/>
    </source>
</evidence>
<organism evidence="2 3">
    <name type="scientific">Stenotrophomonas indicatrix</name>
    <dbReference type="NCBI Taxonomy" id="2045451"/>
    <lineage>
        <taxon>Bacteria</taxon>
        <taxon>Pseudomonadati</taxon>
        <taxon>Pseudomonadota</taxon>
        <taxon>Gammaproteobacteria</taxon>
        <taxon>Lysobacterales</taxon>
        <taxon>Lysobacteraceae</taxon>
        <taxon>Stenotrophomonas</taxon>
    </lineage>
</organism>
<dbReference type="GeneID" id="64103835"/>
<keyword evidence="1" id="KW-0472">Membrane</keyword>
<evidence type="ECO:0008006" key="4">
    <source>
        <dbReference type="Google" id="ProtNLM"/>
    </source>
</evidence>
<name>A0A1W1GY51_9GAMM</name>
<evidence type="ECO:0000313" key="2">
    <source>
        <dbReference type="EMBL" id="SLM24218.1"/>
    </source>
</evidence>
<accession>A0A1W1GY51</accession>
<proteinExistence type="predicted"/>
<dbReference type="InterPro" id="IPR045644">
    <property type="entry name" value="DUF6404"/>
</dbReference>
<dbReference type="Pfam" id="PF19942">
    <property type="entry name" value="DUF6404"/>
    <property type="match status" value="1"/>
</dbReference>
<feature type="transmembrane region" description="Helical" evidence="1">
    <location>
        <begin position="85"/>
        <end position="108"/>
    </location>
</feature>
<dbReference type="Proteomes" id="UP000191133">
    <property type="component" value="Unassembled WGS sequence"/>
</dbReference>
<feature type="transmembrane region" description="Helical" evidence="1">
    <location>
        <begin position="61"/>
        <end position="79"/>
    </location>
</feature>
<dbReference type="RefSeq" id="WP_025873817.1">
    <property type="nucleotide sequence ID" value="NZ_CBCSJV010000001.1"/>
</dbReference>
<keyword evidence="1" id="KW-1133">Transmembrane helix</keyword>
<sequence length="124" mass="14081">MDETDHRYPADIQVALRFLDRSGVPRREAAPLLHRMLWRLGVALPPPILAGFLTNTLLQGLLFGVFWTVLMWLLLWQGRAPALELLLLAGVAAGVMFGLVMATLMWFLRGARKLPTWRQFRSSL</sequence>
<evidence type="ECO:0000256" key="1">
    <source>
        <dbReference type="SAM" id="Phobius"/>
    </source>
</evidence>
<reference evidence="3" key="1">
    <citation type="submission" date="2016-10" db="EMBL/GenBank/DDBJ databases">
        <authorList>
            <person name="Varghese N."/>
        </authorList>
    </citation>
    <scope>NUCLEOTIDE SEQUENCE [LARGE SCALE GENOMIC DNA]</scope>
    <source>
        <strain evidence="3">92MFCol6.1</strain>
    </source>
</reference>
<dbReference type="AlphaFoldDB" id="A0A1W1GY51"/>
<gene>
    <name evidence="2" type="ORF">SAMN04488690_1938</name>
</gene>
<keyword evidence="1" id="KW-0812">Transmembrane</keyword>
<dbReference type="EMBL" id="FWEU01000002">
    <property type="protein sequence ID" value="SLM24218.1"/>
    <property type="molecule type" value="Genomic_DNA"/>
</dbReference>